<comment type="similarity">
    <text evidence="1">Belongs to the major facilitator superfamily.</text>
</comment>
<evidence type="ECO:0000313" key="3">
    <source>
        <dbReference type="Proteomes" id="UP000015103"/>
    </source>
</evidence>
<dbReference type="PANTHER" id="PTHR11328:SF28">
    <property type="entry name" value="MAJOR FACILITATOR SUPERFAMILY DOMAIN-CONTAINING PROTEIN 12"/>
    <property type="match status" value="1"/>
</dbReference>
<dbReference type="Pfam" id="PF13347">
    <property type="entry name" value="MFS_2"/>
    <property type="match status" value="1"/>
</dbReference>
<dbReference type="OMA" id="KSDTSEW"/>
<protein>
    <recommendedName>
        <fullName evidence="4">Major facilitator superfamily (MFS) profile domain-containing protein</fullName>
    </recommendedName>
</protein>
<dbReference type="InterPro" id="IPR036259">
    <property type="entry name" value="MFS_trans_sf"/>
</dbReference>
<evidence type="ECO:0008006" key="4">
    <source>
        <dbReference type="Google" id="ProtNLM"/>
    </source>
</evidence>
<dbReference type="GO" id="GO:0008643">
    <property type="term" value="P:carbohydrate transport"/>
    <property type="evidence" value="ECO:0007669"/>
    <property type="project" value="InterPro"/>
</dbReference>
<dbReference type="GO" id="GO:0005886">
    <property type="term" value="C:plasma membrane"/>
    <property type="evidence" value="ECO:0007669"/>
    <property type="project" value="TreeGrafter"/>
</dbReference>
<dbReference type="AlphaFoldDB" id="T1I071"/>
<accession>T1I071</accession>
<dbReference type="SUPFAM" id="SSF103473">
    <property type="entry name" value="MFS general substrate transporter"/>
    <property type="match status" value="1"/>
</dbReference>
<reference evidence="2" key="1">
    <citation type="submission" date="2015-05" db="UniProtKB">
        <authorList>
            <consortium name="EnsemblMetazoa"/>
        </authorList>
    </citation>
    <scope>IDENTIFICATION</scope>
</reference>
<dbReference type="Proteomes" id="UP000015103">
    <property type="component" value="Unassembled WGS sequence"/>
</dbReference>
<evidence type="ECO:0000313" key="2">
    <source>
        <dbReference type="EnsemblMetazoa" id="RPRC009691-PA"/>
    </source>
</evidence>
<dbReference type="EnsemblMetazoa" id="RPRC009691-RA">
    <property type="protein sequence ID" value="RPRC009691-PA"/>
    <property type="gene ID" value="RPRC009691"/>
</dbReference>
<dbReference type="InterPro" id="IPR039672">
    <property type="entry name" value="MFS_2"/>
</dbReference>
<dbReference type="Gene3D" id="1.20.1250.20">
    <property type="entry name" value="MFS general substrate transporter like domains"/>
    <property type="match status" value="1"/>
</dbReference>
<dbReference type="VEuPathDB" id="VectorBase:RPRC009691"/>
<organism evidence="2 3">
    <name type="scientific">Rhodnius prolixus</name>
    <name type="common">Triatomid bug</name>
    <dbReference type="NCBI Taxonomy" id="13249"/>
    <lineage>
        <taxon>Eukaryota</taxon>
        <taxon>Metazoa</taxon>
        <taxon>Ecdysozoa</taxon>
        <taxon>Arthropoda</taxon>
        <taxon>Hexapoda</taxon>
        <taxon>Insecta</taxon>
        <taxon>Pterygota</taxon>
        <taxon>Neoptera</taxon>
        <taxon>Paraneoptera</taxon>
        <taxon>Hemiptera</taxon>
        <taxon>Heteroptera</taxon>
        <taxon>Panheteroptera</taxon>
        <taxon>Cimicomorpha</taxon>
        <taxon>Reduviidae</taxon>
        <taxon>Triatominae</taxon>
        <taxon>Rhodnius</taxon>
    </lineage>
</organism>
<name>T1I071_RHOPR</name>
<dbReference type="eggNOG" id="KOG4830">
    <property type="taxonomic scope" value="Eukaryota"/>
</dbReference>
<sequence>KFAYGVGHTTNDLCSAIWFTYVLIFYELALEFPTLYSGLVMLVGQIADAVATPIIGVLCDRGPTFWKINLRKRKIWYLFGSILVLITCPFLYSESYVFEKYSMIKRFLYYITIAVLFQIAWACVQIAHLAMAPDITPDDHERTNLMSLRNTFTVLSNLFVYFLTFLILKLKSDDDVNNKSAKVSPKDIGKFQLVVIICLSIGTICTTLFYIFVKENTERLDADSVKSVKRTTFREMFCRVSLYQVILIYSCSRLFCNVTQALIPLYLNITLLMDKPTIASLPFVMYSSSFIASLLSAYLNDSIGRKLTFLIGSLFAFGASLWIRIDTSNLYKYYFIYIVTILIGFSSSLLLVTALAVTNDHIGDDINNAAFLYGILSFADKLSCGIIIMVIQALEKYSGSMYYRDVLSYLCASSSGIGLL</sequence>
<dbReference type="EMBL" id="ACPB03023664">
    <property type="status" value="NOT_ANNOTATED_CDS"/>
    <property type="molecule type" value="Genomic_DNA"/>
</dbReference>
<proteinExistence type="inferred from homology"/>
<evidence type="ECO:0000256" key="1">
    <source>
        <dbReference type="ARBA" id="ARBA00008335"/>
    </source>
</evidence>
<dbReference type="GO" id="GO:0015293">
    <property type="term" value="F:symporter activity"/>
    <property type="evidence" value="ECO:0007669"/>
    <property type="project" value="InterPro"/>
</dbReference>
<dbReference type="HOGENOM" id="CLU_030068_1_1_1"/>
<keyword evidence="3" id="KW-1185">Reference proteome</keyword>
<dbReference type="InParanoid" id="T1I071"/>
<dbReference type="PANTHER" id="PTHR11328">
    <property type="entry name" value="MAJOR FACILITATOR SUPERFAMILY DOMAIN-CONTAINING PROTEIN"/>
    <property type="match status" value="1"/>
</dbReference>
<dbReference type="STRING" id="13249.T1I071"/>